<dbReference type="SUPFAM" id="SSF103473">
    <property type="entry name" value="MFS general substrate transporter"/>
    <property type="match status" value="1"/>
</dbReference>
<feature type="transmembrane region" description="Helical" evidence="5">
    <location>
        <begin position="355"/>
        <end position="374"/>
    </location>
</feature>
<feature type="transmembrane region" description="Helical" evidence="5">
    <location>
        <begin position="327"/>
        <end position="349"/>
    </location>
</feature>
<feature type="transmembrane region" description="Helical" evidence="5">
    <location>
        <begin position="162"/>
        <end position="183"/>
    </location>
</feature>
<feature type="transmembrane region" description="Helical" evidence="5">
    <location>
        <begin position="77"/>
        <end position="96"/>
    </location>
</feature>
<feature type="transmembrane region" description="Helical" evidence="5">
    <location>
        <begin position="51"/>
        <end position="70"/>
    </location>
</feature>
<keyword evidence="7" id="KW-1185">Reference proteome</keyword>
<feature type="transmembrane region" description="Helical" evidence="5">
    <location>
        <begin position="12"/>
        <end position="31"/>
    </location>
</feature>
<dbReference type="Gene3D" id="1.20.1250.20">
    <property type="entry name" value="MFS general substrate transporter like domains"/>
    <property type="match status" value="1"/>
</dbReference>
<dbReference type="Pfam" id="PF07690">
    <property type="entry name" value="MFS_1"/>
    <property type="match status" value="1"/>
</dbReference>
<dbReference type="EMBL" id="BLAE01000088">
    <property type="protein sequence ID" value="GES15970.1"/>
    <property type="molecule type" value="Genomic_DNA"/>
</dbReference>
<feature type="transmembrane region" description="Helical" evidence="5">
    <location>
        <begin position="203"/>
        <end position="220"/>
    </location>
</feature>
<reference evidence="6 7" key="1">
    <citation type="submission" date="2019-10" db="EMBL/GenBank/DDBJ databases">
        <title>Whole genome shotgun sequence of Acrocarpospora macrocephala NBRC 16266.</title>
        <authorList>
            <person name="Ichikawa N."/>
            <person name="Kimura A."/>
            <person name="Kitahashi Y."/>
            <person name="Komaki H."/>
            <person name="Oguchi A."/>
        </authorList>
    </citation>
    <scope>NUCLEOTIDE SEQUENCE [LARGE SCALE GENOMIC DNA]</scope>
    <source>
        <strain evidence="6 7">NBRC 16266</strain>
    </source>
</reference>
<feature type="transmembrane region" description="Helical" evidence="5">
    <location>
        <begin position="297"/>
        <end position="315"/>
    </location>
</feature>
<feature type="transmembrane region" description="Helical" evidence="5">
    <location>
        <begin position="102"/>
        <end position="123"/>
    </location>
</feature>
<name>A0A5M3X4E5_9ACTN</name>
<dbReference type="InterPro" id="IPR011701">
    <property type="entry name" value="MFS"/>
</dbReference>
<dbReference type="RefSeq" id="WP_155361053.1">
    <property type="nucleotide sequence ID" value="NZ_BAAAHL010000050.1"/>
</dbReference>
<feature type="transmembrane region" description="Helical" evidence="5">
    <location>
        <begin position="272"/>
        <end position="291"/>
    </location>
</feature>
<proteinExistence type="predicted"/>
<protein>
    <submittedName>
        <fullName evidence="6">MFS transporter</fullName>
    </submittedName>
</protein>
<comment type="subcellular location">
    <subcellularLocation>
        <location evidence="1">Membrane</location>
        <topology evidence="1">Multi-pass membrane protein</topology>
    </subcellularLocation>
</comment>
<keyword evidence="3 5" id="KW-1133">Transmembrane helix</keyword>
<gene>
    <name evidence="6" type="ORF">Amac_095680</name>
</gene>
<organism evidence="6 7">
    <name type="scientific">Acrocarpospora macrocephala</name>
    <dbReference type="NCBI Taxonomy" id="150177"/>
    <lineage>
        <taxon>Bacteria</taxon>
        <taxon>Bacillati</taxon>
        <taxon>Actinomycetota</taxon>
        <taxon>Actinomycetes</taxon>
        <taxon>Streptosporangiales</taxon>
        <taxon>Streptosporangiaceae</taxon>
        <taxon>Acrocarpospora</taxon>
    </lineage>
</organism>
<dbReference type="PANTHER" id="PTHR23514:SF13">
    <property type="entry name" value="INNER MEMBRANE PROTEIN YBJJ"/>
    <property type="match status" value="1"/>
</dbReference>
<comment type="caution">
    <text evidence="6">The sequence shown here is derived from an EMBL/GenBank/DDBJ whole genome shotgun (WGS) entry which is preliminary data.</text>
</comment>
<dbReference type="GO" id="GO:0016020">
    <property type="term" value="C:membrane"/>
    <property type="evidence" value="ECO:0007669"/>
    <property type="project" value="UniProtKB-SubCell"/>
</dbReference>
<evidence type="ECO:0000313" key="7">
    <source>
        <dbReference type="Proteomes" id="UP000331127"/>
    </source>
</evidence>
<feature type="transmembrane region" description="Helical" evidence="5">
    <location>
        <begin position="240"/>
        <end position="260"/>
    </location>
</feature>
<dbReference type="Proteomes" id="UP000331127">
    <property type="component" value="Unassembled WGS sequence"/>
</dbReference>
<dbReference type="GO" id="GO:0022857">
    <property type="term" value="F:transmembrane transporter activity"/>
    <property type="evidence" value="ECO:0007669"/>
    <property type="project" value="InterPro"/>
</dbReference>
<dbReference type="InterPro" id="IPR036259">
    <property type="entry name" value="MFS_trans_sf"/>
</dbReference>
<evidence type="ECO:0000256" key="5">
    <source>
        <dbReference type="SAM" id="Phobius"/>
    </source>
</evidence>
<evidence type="ECO:0000256" key="3">
    <source>
        <dbReference type="ARBA" id="ARBA00022989"/>
    </source>
</evidence>
<dbReference type="PANTHER" id="PTHR23514">
    <property type="entry name" value="BYPASS OF STOP CODON PROTEIN 6"/>
    <property type="match status" value="1"/>
</dbReference>
<keyword evidence="4 5" id="KW-0472">Membrane</keyword>
<dbReference type="InterPro" id="IPR051788">
    <property type="entry name" value="MFS_Transporter"/>
</dbReference>
<feature type="transmembrane region" description="Helical" evidence="5">
    <location>
        <begin position="135"/>
        <end position="156"/>
    </location>
</feature>
<accession>A0A5M3X4E5</accession>
<evidence type="ECO:0000256" key="2">
    <source>
        <dbReference type="ARBA" id="ARBA00022692"/>
    </source>
</evidence>
<dbReference type="AlphaFoldDB" id="A0A5M3X4E5"/>
<sequence length="381" mass="38518">MLGGQVRERVSGVGSRLVVVCAGWGIFWGAWSGLLPAIKEQLGASTADLGLALTAVSIGAIPAMMITGRLARGRESLVLALSMAGLAAVAVLLGFISEPWVLALALLILGVTSGSVDVALNMATARAERVTGRRLFQPVHAAFPVAVIAAAPAAGFARDLGMSTPTVLTCAATLVLAAGLAAVRLPLGPLTQQDNEKKPRPGLWGIGVILGLLGACLLIVENAVEQWSAILLEDHLSAGPVLAAAAPATYMAALTTGRLIAQALPTLTTRTLFLIAGLGGSIGIILAGLATTPWVSLAGFALSGLAFAPLMPAILSDAGTRDTTGAVVTTVSVVSYTGFVISPLAVAALTLGLPLPYALACLGVLGLPLLTAAIRPITQRD</sequence>
<evidence type="ECO:0000256" key="4">
    <source>
        <dbReference type="ARBA" id="ARBA00023136"/>
    </source>
</evidence>
<keyword evidence="2 5" id="KW-0812">Transmembrane</keyword>
<evidence type="ECO:0000313" key="6">
    <source>
        <dbReference type="EMBL" id="GES15970.1"/>
    </source>
</evidence>
<dbReference type="OrthoDB" id="3831523at2"/>
<evidence type="ECO:0000256" key="1">
    <source>
        <dbReference type="ARBA" id="ARBA00004141"/>
    </source>
</evidence>